<evidence type="ECO:0008006" key="16">
    <source>
        <dbReference type="Google" id="ProtNLM"/>
    </source>
</evidence>
<evidence type="ECO:0000313" key="14">
    <source>
        <dbReference type="EMBL" id="EKM76061.1"/>
    </source>
</evidence>
<accession>K5WL81</accession>
<dbReference type="InterPro" id="IPR001128">
    <property type="entry name" value="Cyt_P450"/>
</dbReference>
<dbReference type="HOGENOM" id="CLU_001570_5_11_1"/>
<dbReference type="RefSeq" id="XP_007333219.1">
    <property type="nucleotide sequence ID" value="XM_007333157.1"/>
</dbReference>
<dbReference type="PRINTS" id="PR00385">
    <property type="entry name" value="P450"/>
</dbReference>
<dbReference type="AlphaFoldDB" id="K5WL81"/>
<dbReference type="PRINTS" id="PR00465">
    <property type="entry name" value="EP450IV"/>
</dbReference>
<keyword evidence="15" id="KW-1185">Reference proteome</keyword>
<dbReference type="GO" id="GO:0016020">
    <property type="term" value="C:membrane"/>
    <property type="evidence" value="ECO:0007669"/>
    <property type="project" value="UniProtKB-SubCell"/>
</dbReference>
<evidence type="ECO:0000256" key="4">
    <source>
        <dbReference type="ARBA" id="ARBA00010617"/>
    </source>
</evidence>
<keyword evidence="11" id="KW-0503">Monooxygenase</keyword>
<keyword evidence="6" id="KW-0812">Transmembrane</keyword>
<evidence type="ECO:0000256" key="9">
    <source>
        <dbReference type="ARBA" id="ARBA00023002"/>
    </source>
</evidence>
<evidence type="ECO:0000256" key="3">
    <source>
        <dbReference type="ARBA" id="ARBA00004721"/>
    </source>
</evidence>
<dbReference type="Pfam" id="PF00067">
    <property type="entry name" value="p450"/>
    <property type="match status" value="1"/>
</dbReference>
<dbReference type="GO" id="GO:0004497">
    <property type="term" value="F:monooxygenase activity"/>
    <property type="evidence" value="ECO:0007669"/>
    <property type="project" value="UniProtKB-KW"/>
</dbReference>
<dbReference type="InterPro" id="IPR002403">
    <property type="entry name" value="Cyt_P450_E_grp-IV"/>
</dbReference>
<proteinExistence type="inferred from homology"/>
<dbReference type="GO" id="GO:0016705">
    <property type="term" value="F:oxidoreductase activity, acting on paired donors, with incorporation or reduction of molecular oxygen"/>
    <property type="evidence" value="ECO:0007669"/>
    <property type="project" value="InterPro"/>
</dbReference>
<comment type="pathway">
    <text evidence="3">Secondary metabolite biosynthesis; terpenoid biosynthesis.</text>
</comment>
<reference evidence="15" key="1">
    <citation type="journal article" date="2012" name="Proc. Natl. Acad. Sci. U.S.A.">
        <title>Genome sequence of the button mushroom Agaricus bisporus reveals mechanisms governing adaptation to a humic-rich ecological niche.</title>
        <authorList>
            <person name="Morin E."/>
            <person name="Kohler A."/>
            <person name="Baker A.R."/>
            <person name="Foulongne-Oriol M."/>
            <person name="Lombard V."/>
            <person name="Nagy L.G."/>
            <person name="Ohm R.A."/>
            <person name="Patyshakuliyeva A."/>
            <person name="Brun A."/>
            <person name="Aerts A.L."/>
            <person name="Bailey A.M."/>
            <person name="Billette C."/>
            <person name="Coutinho P.M."/>
            <person name="Deakin G."/>
            <person name="Doddapaneni H."/>
            <person name="Floudas D."/>
            <person name="Grimwood J."/>
            <person name="Hilden K."/>
            <person name="Kuees U."/>
            <person name="LaButti K.M."/>
            <person name="Lapidus A."/>
            <person name="Lindquist E.A."/>
            <person name="Lucas S.M."/>
            <person name="Murat C."/>
            <person name="Riley R.W."/>
            <person name="Salamov A.A."/>
            <person name="Schmutz J."/>
            <person name="Subramanian V."/>
            <person name="Woesten H.A.B."/>
            <person name="Xu J."/>
            <person name="Eastwood D.C."/>
            <person name="Foster G.D."/>
            <person name="Sonnenberg A.S."/>
            <person name="Cullen D."/>
            <person name="de Vries R.P."/>
            <person name="Lundell T."/>
            <person name="Hibbett D.S."/>
            <person name="Henrissat B."/>
            <person name="Burton K.S."/>
            <person name="Kerrigan R.W."/>
            <person name="Challen M.P."/>
            <person name="Grigoriev I.V."/>
            <person name="Martin F."/>
        </authorList>
    </citation>
    <scope>NUCLEOTIDE SEQUENCE [LARGE SCALE GENOMIC DNA]</scope>
    <source>
        <strain evidence="15">JB137-S8 / ATCC MYA-4627 / FGSC 10392</strain>
    </source>
</reference>
<dbReference type="PANTHER" id="PTHR24305:SF166">
    <property type="entry name" value="CYTOCHROME P450 12A4, MITOCHONDRIAL-RELATED"/>
    <property type="match status" value="1"/>
</dbReference>
<name>K5WL81_AGABU</name>
<dbReference type="PANTHER" id="PTHR24305">
    <property type="entry name" value="CYTOCHROME P450"/>
    <property type="match status" value="1"/>
</dbReference>
<comment type="similarity">
    <text evidence="4">Belongs to the cytochrome P450 family.</text>
</comment>
<dbReference type="eggNOG" id="KOG0158">
    <property type="taxonomic scope" value="Eukaryota"/>
</dbReference>
<evidence type="ECO:0000313" key="15">
    <source>
        <dbReference type="Proteomes" id="UP000008493"/>
    </source>
</evidence>
<evidence type="ECO:0000256" key="12">
    <source>
        <dbReference type="ARBA" id="ARBA00023136"/>
    </source>
</evidence>
<keyword evidence="5 13" id="KW-0349">Heme</keyword>
<evidence type="ECO:0000256" key="13">
    <source>
        <dbReference type="PIRSR" id="PIRSR602403-1"/>
    </source>
</evidence>
<dbReference type="STRING" id="597362.K5WL81"/>
<dbReference type="SUPFAM" id="SSF48264">
    <property type="entry name" value="Cytochrome P450"/>
    <property type="match status" value="1"/>
</dbReference>
<evidence type="ECO:0000256" key="8">
    <source>
        <dbReference type="ARBA" id="ARBA00022989"/>
    </source>
</evidence>
<dbReference type="KEGG" id="abp:AGABI1DRAFT45486"/>
<dbReference type="GO" id="GO:0020037">
    <property type="term" value="F:heme binding"/>
    <property type="evidence" value="ECO:0007669"/>
    <property type="project" value="InterPro"/>
</dbReference>
<dbReference type="InterPro" id="IPR036396">
    <property type="entry name" value="Cyt_P450_sf"/>
</dbReference>
<feature type="binding site" description="axial binding residue" evidence="13">
    <location>
        <position position="487"/>
    </location>
    <ligand>
        <name>heme</name>
        <dbReference type="ChEBI" id="CHEBI:30413"/>
    </ligand>
    <ligandPart>
        <name>Fe</name>
        <dbReference type="ChEBI" id="CHEBI:18248"/>
    </ligandPart>
</feature>
<gene>
    <name evidence="14" type="ORF">AGABI1DRAFT_45486</name>
</gene>
<evidence type="ECO:0000256" key="10">
    <source>
        <dbReference type="ARBA" id="ARBA00023004"/>
    </source>
</evidence>
<dbReference type="InParanoid" id="K5WL81"/>
<dbReference type="InterPro" id="IPR050121">
    <property type="entry name" value="Cytochrome_P450_monoxygenase"/>
</dbReference>
<organism evidence="14 15">
    <name type="scientific">Agaricus bisporus var. burnettii (strain JB137-S8 / ATCC MYA-4627 / FGSC 10392)</name>
    <name type="common">White button mushroom</name>
    <dbReference type="NCBI Taxonomy" id="597362"/>
    <lineage>
        <taxon>Eukaryota</taxon>
        <taxon>Fungi</taxon>
        <taxon>Dikarya</taxon>
        <taxon>Basidiomycota</taxon>
        <taxon>Agaricomycotina</taxon>
        <taxon>Agaricomycetes</taxon>
        <taxon>Agaricomycetidae</taxon>
        <taxon>Agaricales</taxon>
        <taxon>Agaricineae</taxon>
        <taxon>Agaricaceae</taxon>
        <taxon>Agaricus</taxon>
    </lineage>
</organism>
<dbReference type="GeneID" id="18829590"/>
<evidence type="ECO:0000256" key="2">
    <source>
        <dbReference type="ARBA" id="ARBA00004370"/>
    </source>
</evidence>
<evidence type="ECO:0000256" key="7">
    <source>
        <dbReference type="ARBA" id="ARBA00022723"/>
    </source>
</evidence>
<dbReference type="Gene3D" id="1.10.630.10">
    <property type="entry name" value="Cytochrome P450"/>
    <property type="match status" value="1"/>
</dbReference>
<comment type="subcellular location">
    <subcellularLocation>
        <location evidence="2">Membrane</location>
    </subcellularLocation>
</comment>
<comment type="cofactor">
    <cofactor evidence="1 13">
        <name>heme</name>
        <dbReference type="ChEBI" id="CHEBI:30413"/>
    </cofactor>
</comment>
<dbReference type="OrthoDB" id="1470350at2759"/>
<dbReference type="EMBL" id="JH971405">
    <property type="protein sequence ID" value="EKM76061.1"/>
    <property type="molecule type" value="Genomic_DNA"/>
</dbReference>
<evidence type="ECO:0000256" key="5">
    <source>
        <dbReference type="ARBA" id="ARBA00022617"/>
    </source>
</evidence>
<dbReference type="Proteomes" id="UP000008493">
    <property type="component" value="Unassembled WGS sequence"/>
</dbReference>
<keyword evidence="8" id="KW-1133">Transmembrane helix</keyword>
<evidence type="ECO:0000256" key="1">
    <source>
        <dbReference type="ARBA" id="ARBA00001971"/>
    </source>
</evidence>
<keyword evidence="10 13" id="KW-0408">Iron</keyword>
<keyword evidence="7 13" id="KW-0479">Metal-binding</keyword>
<protein>
    <recommendedName>
        <fullName evidence="16">Cytochrome P450</fullName>
    </recommendedName>
</protein>
<dbReference type="GO" id="GO:0005506">
    <property type="term" value="F:iron ion binding"/>
    <property type="evidence" value="ECO:0007669"/>
    <property type="project" value="InterPro"/>
</dbReference>
<sequence length="549" mass="61419">MISVLNVVLASAISWIGWGVLKRFVLTSSLDNLPGPPSASNLYGNIRDLLSYDGWDYHRHILDTYGRAQKLAGPFGVSIFLTYDPTALHHILIKDQPTFDVVTGYTIPLSDQSLTSTFNHWIGEQHRKQRKMMNPVFSIKHMRDMIPLFYEVTDRLCSSLKTKLRDERQEVDILDWLSRTALELIGQCGMDCSFDSLEGEGNDHPFAQAIKQYARLASGSFGFVLNPFFPYINKWNLPRLKRFTVDHIPIDRVQKLKGVIDVIYNNSRDIIDKKKSALASNDKAVAAEMMKKKDIITILSKLANLEADESSRMTDEEVSGQISLFLFAATDTTSSALARILQILSTNMNAQDKLRKEIRDAERNGQLTYDQLVSLPYLDAVCRETLRLFPPASFASTRIANSDAVIPLSKPIIGKDGKEISEIMIPKGTNILVSITGFNTNPDVWGADALEWKPERWLSPLPQTLGEVRSPGVYSHLMTFLGGSRACIGFKFSQLEMKVVMATLLSSFKFETAPGHKITWKMTSVVAPYVDKPDGPHPGLPILMSVASD</sequence>
<keyword evidence="12" id="KW-0472">Membrane</keyword>
<evidence type="ECO:0000256" key="6">
    <source>
        <dbReference type="ARBA" id="ARBA00022692"/>
    </source>
</evidence>
<evidence type="ECO:0000256" key="11">
    <source>
        <dbReference type="ARBA" id="ARBA00023033"/>
    </source>
</evidence>
<keyword evidence="9" id="KW-0560">Oxidoreductase</keyword>
<dbReference type="OMA" id="KWTFSFW"/>